<sequence>MTIRTGVTQSAADPKGGMTFGELREFVQAAMRADVADEAVVRQTATWRSTIRRLEVETHKELLSE</sequence>
<dbReference type="AlphaFoldDB" id="A0A7W9MH87"/>
<keyword evidence="2" id="KW-1185">Reference proteome</keyword>
<gene>
    <name evidence="1" type="ORF">F4562_003363</name>
</gene>
<evidence type="ECO:0000313" key="2">
    <source>
        <dbReference type="Proteomes" id="UP000540685"/>
    </source>
</evidence>
<dbReference type="RefSeq" id="WP_184547567.1">
    <property type="nucleotide sequence ID" value="NZ_JACHMP010000001.1"/>
</dbReference>
<protein>
    <submittedName>
        <fullName evidence="1">Uncharacterized protein</fullName>
    </submittedName>
</protein>
<dbReference type="Proteomes" id="UP000540685">
    <property type="component" value="Unassembled WGS sequence"/>
</dbReference>
<evidence type="ECO:0000313" key="1">
    <source>
        <dbReference type="EMBL" id="MBB5820301.1"/>
    </source>
</evidence>
<name>A0A7W9MH87_9ACTN</name>
<reference evidence="1 2" key="1">
    <citation type="submission" date="2020-08" db="EMBL/GenBank/DDBJ databases">
        <title>Sequencing the genomes of 1000 actinobacteria strains.</title>
        <authorList>
            <person name="Klenk H.-P."/>
        </authorList>
    </citation>
    <scope>NUCLEOTIDE SEQUENCE [LARGE SCALE GENOMIC DNA]</scope>
    <source>
        <strain evidence="1 2">DSM 46887</strain>
    </source>
</reference>
<dbReference type="EMBL" id="JACHMP010000001">
    <property type="protein sequence ID" value="MBB5820301.1"/>
    <property type="molecule type" value="Genomic_DNA"/>
</dbReference>
<comment type="caution">
    <text evidence="1">The sequence shown here is derived from an EMBL/GenBank/DDBJ whole genome shotgun (WGS) entry which is preliminary data.</text>
</comment>
<organism evidence="1 2">
    <name type="scientific">Streptosporangium becharense</name>
    <dbReference type="NCBI Taxonomy" id="1816182"/>
    <lineage>
        <taxon>Bacteria</taxon>
        <taxon>Bacillati</taxon>
        <taxon>Actinomycetota</taxon>
        <taxon>Actinomycetes</taxon>
        <taxon>Streptosporangiales</taxon>
        <taxon>Streptosporangiaceae</taxon>
        <taxon>Streptosporangium</taxon>
    </lineage>
</organism>
<proteinExistence type="predicted"/>
<accession>A0A7W9MH87</accession>